<feature type="compositionally biased region" description="Low complexity" evidence="1">
    <location>
        <begin position="421"/>
        <end position="440"/>
    </location>
</feature>
<accession>A0A269XX79</accession>
<feature type="region of interest" description="Disordered" evidence="1">
    <location>
        <begin position="1"/>
        <end position="26"/>
    </location>
</feature>
<organism evidence="2 3">
    <name type="scientific">Acetobacter fabarum</name>
    <dbReference type="NCBI Taxonomy" id="483199"/>
    <lineage>
        <taxon>Bacteria</taxon>
        <taxon>Pseudomonadati</taxon>
        <taxon>Pseudomonadota</taxon>
        <taxon>Alphaproteobacteria</taxon>
        <taxon>Acetobacterales</taxon>
        <taxon>Acetobacteraceae</taxon>
        <taxon>Acetobacter</taxon>
    </lineage>
</organism>
<dbReference type="InterPro" id="IPR006944">
    <property type="entry name" value="Phage/GTA_portal"/>
</dbReference>
<evidence type="ECO:0000256" key="1">
    <source>
        <dbReference type="SAM" id="MobiDB-lite"/>
    </source>
</evidence>
<dbReference type="OrthoDB" id="7592047at2"/>
<dbReference type="AlphaFoldDB" id="A0A269XX79"/>
<feature type="compositionally biased region" description="Basic and acidic residues" evidence="1">
    <location>
        <begin position="1"/>
        <end position="10"/>
    </location>
</feature>
<reference evidence="2 3" key="1">
    <citation type="submission" date="2017-04" db="EMBL/GenBank/DDBJ databases">
        <title>Kefir bacterial isolates.</title>
        <authorList>
            <person name="Kim Y."/>
            <person name="Blasche S."/>
            <person name="Patil K.R."/>
        </authorList>
    </citation>
    <scope>NUCLEOTIDE SEQUENCE [LARGE SCALE GENOMIC DNA]</scope>
    <source>
        <strain evidence="2 3">KR</strain>
    </source>
</reference>
<dbReference type="RefSeq" id="WP_095349934.1">
    <property type="nucleotide sequence ID" value="NZ_NCXK01000011.1"/>
</dbReference>
<evidence type="ECO:0000313" key="2">
    <source>
        <dbReference type="EMBL" id="PAK77820.1"/>
    </source>
</evidence>
<gene>
    <name evidence="2" type="ORF">B8X00_09080</name>
</gene>
<dbReference type="EMBL" id="NCXK01000011">
    <property type="protein sequence ID" value="PAK77820.1"/>
    <property type="molecule type" value="Genomic_DNA"/>
</dbReference>
<name>A0A269XX79_9PROT</name>
<sequence>MPPPHLRREPTLSFPPRQSAPAQKDIGTTTLPSLGMFAAFGGYPASTGTPVTPFTALQASAVYACVNCISQDIGKLELTLRRKLPGGRGYVGVHDHPLLKVLRKPNSWQTSNQFWRYMITSLKLRGNAYAAIVRNWGGDPISLIPLSPDITTPVVSETGRVYYRFSHPAIGQGQLWYQENILHLRDTMVDGGYIGLSPIAYAQDVMGVAIAAQRHAAILFRQGNQSGGVLSTDKPLTPEGAVQIANEVAKHYQGVENSSKPMVLGSGMKYERMTMTAEEAQFLESRKFSVEEICRIFRVPPHKAQHPVGGTFADIESEEQAYINDTLQPVATEAEQVGTDRLLFQDDIDAGLQLYFDFASLLRGNMKARYEGYSIGTQTGILSVNEARAKEGLAPIEGGDIHRFPLNTGDIKPLSTPPTGAPGDTAPEVKPEAAPAPKDN</sequence>
<keyword evidence="3" id="KW-1185">Reference proteome</keyword>
<dbReference type="InterPro" id="IPR006427">
    <property type="entry name" value="Portal_HK97"/>
</dbReference>
<dbReference type="NCBIfam" id="TIGR01537">
    <property type="entry name" value="portal_HK97"/>
    <property type="match status" value="1"/>
</dbReference>
<comment type="caution">
    <text evidence="2">The sequence shown here is derived from an EMBL/GenBank/DDBJ whole genome shotgun (WGS) entry which is preliminary data.</text>
</comment>
<proteinExistence type="predicted"/>
<evidence type="ECO:0000313" key="3">
    <source>
        <dbReference type="Proteomes" id="UP000216151"/>
    </source>
</evidence>
<protein>
    <submittedName>
        <fullName evidence="2">Phage portal protein</fullName>
    </submittedName>
</protein>
<feature type="region of interest" description="Disordered" evidence="1">
    <location>
        <begin position="399"/>
        <end position="440"/>
    </location>
</feature>
<dbReference type="Proteomes" id="UP000216151">
    <property type="component" value="Unassembled WGS sequence"/>
</dbReference>
<dbReference type="Pfam" id="PF04860">
    <property type="entry name" value="Phage_portal"/>
    <property type="match status" value="1"/>
</dbReference>